<comment type="caution">
    <text evidence="1">The sequence shown here is derived from an EMBL/GenBank/DDBJ whole genome shotgun (WGS) entry which is preliminary data.</text>
</comment>
<keyword evidence="2" id="KW-1185">Reference proteome</keyword>
<dbReference type="InParanoid" id="A0A1Y2PAS0"/>
<name>A0A1Y2PAS0_9FLAO</name>
<dbReference type="EMBL" id="LAPZ01000017">
    <property type="protein sequence ID" value="OSY86897.1"/>
    <property type="molecule type" value="Genomic_DNA"/>
</dbReference>
<sequence length="413" mass="48515">MLSFFSYAQTNREVASTYLHKSRQNYNKPKISKLQQAKSLEFIDTLTNAEVARSGSLMHLELENYEKAKKFADRYFLLEKNKSSRKYQDFLTTYSTIEDVLRLKNMLRKSREEKIALEKKRKDSLKSFWFKTYNKFKITADFIQNFDTNGFALYKENEKYGIINDKGFVIVKPNEYEKGTQFDGYFLLQNKAINPTKIFCFNSFKNKGFILSDLADVSPKSTHYRTIMLPRANARLVVYPNSLDKVLIFDMEKEKLVKQNISTTLKKLKEKKIITKYKSNNQIKVKGEWYSYGGSLGDTHILYLPKTNIIYGYLVERGGRILKKSEYPYMGFSYKDRSQVIKNKKTFWIDSFGDKVRRPINESGIYGGKTRVVRTNDGKFHFIQTINGERYLVNNNEKLEDLASFLKKHLKKD</sequence>
<evidence type="ECO:0000313" key="2">
    <source>
        <dbReference type="Proteomes" id="UP000194221"/>
    </source>
</evidence>
<accession>A0A1Y2PAS0</accession>
<dbReference type="Proteomes" id="UP000194221">
    <property type="component" value="Unassembled WGS sequence"/>
</dbReference>
<proteinExistence type="predicted"/>
<protein>
    <submittedName>
        <fullName evidence="1">Uncharacterized protein</fullName>
    </submittedName>
</protein>
<evidence type="ECO:0000313" key="1">
    <source>
        <dbReference type="EMBL" id="OSY86897.1"/>
    </source>
</evidence>
<organism evidence="1 2">
    <name type="scientific">Tenacibaculum holothuriorum</name>
    <dbReference type="NCBI Taxonomy" id="1635173"/>
    <lineage>
        <taxon>Bacteria</taxon>
        <taxon>Pseudomonadati</taxon>
        <taxon>Bacteroidota</taxon>
        <taxon>Flavobacteriia</taxon>
        <taxon>Flavobacteriales</taxon>
        <taxon>Flavobacteriaceae</taxon>
        <taxon>Tenacibaculum</taxon>
    </lineage>
</organism>
<gene>
    <name evidence="1" type="ORF">WH52_14020</name>
</gene>
<dbReference type="AlphaFoldDB" id="A0A1Y2PAS0"/>
<reference evidence="1 2" key="1">
    <citation type="submission" date="2015-03" db="EMBL/GenBank/DDBJ databases">
        <title>Genome sequence of Tenacibaculum sp. S2-2, isolated from intestinal microbiota of sea cucumber, Apostichopus japonicas.</title>
        <authorList>
            <person name="Shao Z."/>
            <person name="Wang L."/>
            <person name="Li X."/>
        </authorList>
    </citation>
    <scope>NUCLEOTIDE SEQUENCE [LARGE SCALE GENOMIC DNA]</scope>
    <source>
        <strain evidence="1 2">S2-2</strain>
    </source>
</reference>